<keyword evidence="3" id="KW-0862">Zinc</keyword>
<evidence type="ECO:0000256" key="1">
    <source>
        <dbReference type="ARBA" id="ARBA00022723"/>
    </source>
</evidence>
<keyword evidence="6" id="KW-1185">Reference proteome</keyword>
<comment type="caution">
    <text evidence="5">The sequence shown here is derived from an EMBL/GenBank/DDBJ whole genome shotgun (WGS) entry which is preliminary data.</text>
</comment>
<evidence type="ECO:0000256" key="3">
    <source>
        <dbReference type="ARBA" id="ARBA00022833"/>
    </source>
</evidence>
<keyword evidence="2" id="KW-0863">Zinc-finger</keyword>
<dbReference type="EMBL" id="SWLB01000001">
    <property type="protein sequence ID" value="KAF3341373.1"/>
    <property type="molecule type" value="Genomic_DNA"/>
</dbReference>
<dbReference type="Proteomes" id="UP000623129">
    <property type="component" value="Unassembled WGS sequence"/>
</dbReference>
<dbReference type="InterPro" id="IPR013083">
    <property type="entry name" value="Znf_RING/FYVE/PHD"/>
</dbReference>
<sequence>MGFPSLCYCIILPKPIILTFQFLDLLRYVISLFLFRIGLANSVEYCPFLSLSSTIDCLTESPPSAIKSRLGLVNFSNIIRSKKGKHEQTVVCTVCLGQLNGSHEVRELGNCSHLFHRECIEY</sequence>
<protein>
    <submittedName>
        <fullName evidence="5">RING-H2 zinc finger protein RHA1a-like protein</fullName>
    </submittedName>
</protein>
<evidence type="ECO:0000256" key="2">
    <source>
        <dbReference type="ARBA" id="ARBA00022771"/>
    </source>
</evidence>
<dbReference type="Gene3D" id="3.30.40.10">
    <property type="entry name" value="Zinc/RING finger domain, C3HC4 (zinc finger)"/>
    <property type="match status" value="1"/>
</dbReference>
<organism evidence="5 6">
    <name type="scientific">Carex littledalei</name>
    <dbReference type="NCBI Taxonomy" id="544730"/>
    <lineage>
        <taxon>Eukaryota</taxon>
        <taxon>Viridiplantae</taxon>
        <taxon>Streptophyta</taxon>
        <taxon>Embryophyta</taxon>
        <taxon>Tracheophyta</taxon>
        <taxon>Spermatophyta</taxon>
        <taxon>Magnoliopsida</taxon>
        <taxon>Liliopsida</taxon>
        <taxon>Poales</taxon>
        <taxon>Cyperaceae</taxon>
        <taxon>Cyperoideae</taxon>
        <taxon>Cariceae</taxon>
        <taxon>Carex</taxon>
        <taxon>Carex subgen. Euthyceras</taxon>
    </lineage>
</organism>
<gene>
    <name evidence="5" type="ORF">FCM35_KLT00011</name>
</gene>
<dbReference type="GO" id="GO:0061630">
    <property type="term" value="F:ubiquitin protein ligase activity"/>
    <property type="evidence" value="ECO:0007669"/>
    <property type="project" value="TreeGrafter"/>
</dbReference>
<dbReference type="AlphaFoldDB" id="A0A833RK23"/>
<dbReference type="GO" id="GO:0008270">
    <property type="term" value="F:zinc ion binding"/>
    <property type="evidence" value="ECO:0007669"/>
    <property type="project" value="UniProtKB-KW"/>
</dbReference>
<dbReference type="Pfam" id="PF17123">
    <property type="entry name" value="zf-RING_11"/>
    <property type="match status" value="1"/>
</dbReference>
<feature type="domain" description="RING-type" evidence="4">
    <location>
        <begin position="92"/>
        <end position="120"/>
    </location>
</feature>
<accession>A0A833RK23</accession>
<dbReference type="SUPFAM" id="SSF57850">
    <property type="entry name" value="RING/U-box"/>
    <property type="match status" value="1"/>
</dbReference>
<dbReference type="OrthoDB" id="8062037at2759"/>
<evidence type="ECO:0000259" key="4">
    <source>
        <dbReference type="Pfam" id="PF17123"/>
    </source>
</evidence>
<dbReference type="InterPro" id="IPR001841">
    <property type="entry name" value="Znf_RING"/>
</dbReference>
<name>A0A833RK23_9POAL</name>
<dbReference type="PANTHER" id="PTHR45969">
    <property type="entry name" value="RING ZINC FINGER PROTEIN-RELATED"/>
    <property type="match status" value="1"/>
</dbReference>
<reference evidence="5" key="1">
    <citation type="submission" date="2020-01" db="EMBL/GenBank/DDBJ databases">
        <title>Genome sequence of Kobresia littledalei, the first chromosome-level genome in the family Cyperaceae.</title>
        <authorList>
            <person name="Qu G."/>
        </authorList>
    </citation>
    <scope>NUCLEOTIDE SEQUENCE</scope>
    <source>
        <strain evidence="5">C.B.Clarke</strain>
        <tissue evidence="5">Leaf</tissue>
    </source>
</reference>
<evidence type="ECO:0000313" key="5">
    <source>
        <dbReference type="EMBL" id="KAF3341373.1"/>
    </source>
</evidence>
<keyword evidence="1" id="KW-0479">Metal-binding</keyword>
<evidence type="ECO:0000313" key="6">
    <source>
        <dbReference type="Proteomes" id="UP000623129"/>
    </source>
</evidence>
<proteinExistence type="predicted"/>
<dbReference type="GO" id="GO:0016567">
    <property type="term" value="P:protein ubiquitination"/>
    <property type="evidence" value="ECO:0007669"/>
    <property type="project" value="TreeGrafter"/>
</dbReference>
<dbReference type="PANTHER" id="PTHR45969:SF81">
    <property type="entry name" value="OS08G0157400 PROTEIN"/>
    <property type="match status" value="1"/>
</dbReference>